<comment type="similarity">
    <text evidence="3">Belongs to the Clp1 family. NOL9/GRC3 subfamily.</text>
</comment>
<feature type="domain" description="Clp1 P-loop" evidence="13">
    <location>
        <begin position="272"/>
        <end position="467"/>
    </location>
</feature>
<keyword evidence="7" id="KW-0808">Transferase</keyword>
<dbReference type="GO" id="GO:0000448">
    <property type="term" value="P:cleavage in ITS2 between 5.8S rRNA and LSU-rRNA of tricistronic rRNA transcript (SSU-rRNA, 5.8S rRNA, LSU-rRNA)"/>
    <property type="evidence" value="ECO:0007669"/>
    <property type="project" value="TreeGrafter"/>
</dbReference>
<dbReference type="InParanoid" id="A0A2P5I5K3"/>
<dbReference type="InterPro" id="IPR032319">
    <property type="entry name" value="CLP1_P"/>
</dbReference>
<proteinExistence type="inferred from homology"/>
<gene>
    <name evidence="14" type="ORF">DHEL01_v203804</name>
</gene>
<keyword evidence="10" id="KW-0067">ATP-binding</keyword>
<evidence type="ECO:0000256" key="1">
    <source>
        <dbReference type="ARBA" id="ARBA00003798"/>
    </source>
</evidence>
<comment type="subcellular location">
    <subcellularLocation>
        <location evidence="2">Nucleus</location>
        <location evidence="2">Nucleolus</location>
    </subcellularLocation>
</comment>
<sequence length="705" mass="76558">MSSNKKRKLEVGQGTQMLSAAALKKRLLERQTASPAPNASSGSTASPESKGKTIDDGDKASAGKPGSREKVSVAFEKLLLEGAEIPAGGDGLQTPEPAEELPKRKVVQLSSFKPTKSNFQVKSNDVSVLNFPDGERLVILGSYGIRVKRGEAAIYGATLFPSQTIHWVHAPHCHALPVLRCAEKSVVEIHTHKSTPGLRNLENLSPLFGSLWNEIGQGETKTKQSYQILSTSADGPKKAMLQDLRSPAGWNKKFSDLLKDNRQKPPILLVCGPKSSGKSTFSRLMANRLVTSRGSNKDRGWPGVAILDIDPGQPEFAPPGVISHVQLDEPNLAPPFGHPNLDSTSTGRSVRSHALASITPASDTEHYQDCIMDLYNSYQSSHNDQPLLINTPGWIQGTGLGLLMDLIYKIRPTEVIYMSEDGPEDTVDGLKSACGDIPFTSLPSQSSEYTSRTALHLRHMQAMSYFHMDPDLSKGSAIEWVAKPLTSKPPLLLQYGRNNGGILGVVCYGYQPRPELLADSIDGTLLAIVEIEDRRAFCNTTQADEGADGESKEPRIKQTRDIKGFIRRTPEKIPYIRCGTTLSPKFSRCLGLALVRGIDVQHSLFALVSPLSPVDLAGKEIVLVSGKFDVPTWAYTEDHYNRASQRADSQTSDIVLAGEVGQGREGLAGEIPWVESLHGGQKRVVGSKAWRVRRDLGRNGGVAGD</sequence>
<organism evidence="14 15">
    <name type="scientific">Diaporthe helianthi</name>
    <dbReference type="NCBI Taxonomy" id="158607"/>
    <lineage>
        <taxon>Eukaryota</taxon>
        <taxon>Fungi</taxon>
        <taxon>Dikarya</taxon>
        <taxon>Ascomycota</taxon>
        <taxon>Pezizomycotina</taxon>
        <taxon>Sordariomycetes</taxon>
        <taxon>Sordariomycetidae</taxon>
        <taxon>Diaporthales</taxon>
        <taxon>Diaporthaceae</taxon>
        <taxon>Diaporthe</taxon>
    </lineage>
</organism>
<dbReference type="STRING" id="158607.A0A2P5I5K3"/>
<dbReference type="PANTHER" id="PTHR12755">
    <property type="entry name" value="CLEAVAGE/POLYADENYLATION FACTOR IA SUBUNIT CLP1P"/>
    <property type="match status" value="1"/>
</dbReference>
<evidence type="ECO:0000256" key="4">
    <source>
        <dbReference type="ARBA" id="ARBA00018706"/>
    </source>
</evidence>
<evidence type="ECO:0000256" key="8">
    <source>
        <dbReference type="ARBA" id="ARBA00022741"/>
    </source>
</evidence>
<accession>A0A2P5I5K3</accession>
<protein>
    <recommendedName>
        <fullName evidence="5">Polynucleotide 5'-hydroxyl-kinase GRC3</fullName>
    </recommendedName>
    <alternativeName>
        <fullName evidence="4">Polynucleotide 5'-hydroxyl-kinase grc3</fullName>
    </alternativeName>
</protein>
<evidence type="ECO:0000256" key="10">
    <source>
        <dbReference type="ARBA" id="ARBA00022840"/>
    </source>
</evidence>
<dbReference type="PANTHER" id="PTHR12755:SF3">
    <property type="entry name" value="POLYNUCLEOTIDE 5'-HYDROXYL-KINASE NOL9"/>
    <property type="match status" value="1"/>
</dbReference>
<keyword evidence="11" id="KW-0539">Nucleus</keyword>
<dbReference type="GO" id="GO:0005730">
    <property type="term" value="C:nucleolus"/>
    <property type="evidence" value="ECO:0007669"/>
    <property type="project" value="UniProtKB-SubCell"/>
</dbReference>
<dbReference type="GO" id="GO:0005524">
    <property type="term" value="F:ATP binding"/>
    <property type="evidence" value="ECO:0007669"/>
    <property type="project" value="UniProtKB-KW"/>
</dbReference>
<dbReference type="FunFam" id="3.40.50.300:FF:001156">
    <property type="entry name" value="Polynucleotide 5-hydroxyl-kinase grc3"/>
    <property type="match status" value="1"/>
</dbReference>
<evidence type="ECO:0000256" key="9">
    <source>
        <dbReference type="ARBA" id="ARBA00022777"/>
    </source>
</evidence>
<evidence type="ECO:0000256" key="2">
    <source>
        <dbReference type="ARBA" id="ARBA00004604"/>
    </source>
</evidence>
<dbReference type="SUPFAM" id="SSF52540">
    <property type="entry name" value="P-loop containing nucleoside triphosphate hydrolases"/>
    <property type="match status" value="2"/>
</dbReference>
<comment type="caution">
    <text evidence="14">The sequence shown here is derived from an EMBL/GenBank/DDBJ whole genome shotgun (WGS) entry which is preliminary data.</text>
</comment>
<keyword evidence="15" id="KW-1185">Reference proteome</keyword>
<dbReference type="GO" id="GO:0051731">
    <property type="term" value="F:polynucleotide 5'-hydroxyl-kinase activity"/>
    <property type="evidence" value="ECO:0007669"/>
    <property type="project" value="InterPro"/>
</dbReference>
<evidence type="ECO:0000313" key="15">
    <source>
        <dbReference type="Proteomes" id="UP000094444"/>
    </source>
</evidence>
<feature type="region of interest" description="Disordered" evidence="12">
    <location>
        <begin position="22"/>
        <end position="68"/>
    </location>
</feature>
<evidence type="ECO:0000256" key="3">
    <source>
        <dbReference type="ARBA" id="ARBA00011003"/>
    </source>
</evidence>
<dbReference type="InterPro" id="IPR045116">
    <property type="entry name" value="Clp1/Grc3"/>
</dbReference>
<comment type="function">
    <text evidence="1">Polynucleotide 5'-kinase involved in rRNA processing.</text>
</comment>
<evidence type="ECO:0000256" key="6">
    <source>
        <dbReference type="ARBA" id="ARBA00022552"/>
    </source>
</evidence>
<reference evidence="14" key="1">
    <citation type="submission" date="2017-09" db="EMBL/GenBank/DDBJ databases">
        <title>Polyketide synthases of a Diaporthe helianthi virulent isolate.</title>
        <authorList>
            <person name="Baroncelli R."/>
        </authorList>
    </citation>
    <scope>NUCLEOTIDE SEQUENCE [LARGE SCALE GENOMIC DNA]</scope>
    <source>
        <strain evidence="14">7/96</strain>
    </source>
</reference>
<evidence type="ECO:0000256" key="12">
    <source>
        <dbReference type="SAM" id="MobiDB-lite"/>
    </source>
</evidence>
<name>A0A2P5I5K3_DIAHE</name>
<dbReference type="Gene3D" id="3.40.50.300">
    <property type="entry name" value="P-loop containing nucleotide triphosphate hydrolases"/>
    <property type="match status" value="1"/>
</dbReference>
<dbReference type="EMBL" id="MAVT02000239">
    <property type="protein sequence ID" value="POS77798.1"/>
    <property type="molecule type" value="Genomic_DNA"/>
</dbReference>
<evidence type="ECO:0000256" key="7">
    <source>
        <dbReference type="ARBA" id="ARBA00022679"/>
    </source>
</evidence>
<evidence type="ECO:0000313" key="14">
    <source>
        <dbReference type="EMBL" id="POS77798.1"/>
    </source>
</evidence>
<dbReference type="OrthoDB" id="4054781at2759"/>
<feature type="compositionally biased region" description="Basic and acidic residues" evidence="12">
    <location>
        <begin position="49"/>
        <end position="68"/>
    </location>
</feature>
<evidence type="ECO:0000259" key="13">
    <source>
        <dbReference type="Pfam" id="PF16575"/>
    </source>
</evidence>
<keyword evidence="6" id="KW-0698">rRNA processing</keyword>
<keyword evidence="9" id="KW-0418">Kinase</keyword>
<dbReference type="AlphaFoldDB" id="A0A2P5I5K3"/>
<evidence type="ECO:0000256" key="5">
    <source>
        <dbReference type="ARBA" id="ARBA00019824"/>
    </source>
</evidence>
<dbReference type="Pfam" id="PF16575">
    <property type="entry name" value="CLP1_P"/>
    <property type="match status" value="1"/>
</dbReference>
<dbReference type="Proteomes" id="UP000094444">
    <property type="component" value="Unassembled WGS sequence"/>
</dbReference>
<feature type="compositionally biased region" description="Polar residues" evidence="12">
    <location>
        <begin position="31"/>
        <end position="47"/>
    </location>
</feature>
<keyword evidence="8" id="KW-0547">Nucleotide-binding</keyword>
<dbReference type="InterPro" id="IPR027417">
    <property type="entry name" value="P-loop_NTPase"/>
</dbReference>
<evidence type="ECO:0000256" key="11">
    <source>
        <dbReference type="ARBA" id="ARBA00023242"/>
    </source>
</evidence>